<dbReference type="CDD" id="cd06222">
    <property type="entry name" value="RNase_H_like"/>
    <property type="match status" value="1"/>
</dbReference>
<dbReference type="Pfam" id="PF13456">
    <property type="entry name" value="RVT_3"/>
    <property type="match status" value="1"/>
</dbReference>
<dbReference type="PANTHER" id="PTHR15074:SF0">
    <property type="entry name" value="METHYL-CPG-BINDING DOMAIN PROTEIN 4-LIKE PROTEIN"/>
    <property type="match status" value="1"/>
</dbReference>
<feature type="domain" description="RNase H type-1" evidence="3">
    <location>
        <begin position="92"/>
        <end position="184"/>
    </location>
</feature>
<dbReference type="SUPFAM" id="SSF53098">
    <property type="entry name" value="Ribonuclease H-like"/>
    <property type="match status" value="1"/>
</dbReference>
<keyword evidence="2" id="KW-0539">Nucleus</keyword>
<evidence type="ECO:0000313" key="5">
    <source>
        <dbReference type="Proteomes" id="UP000187203"/>
    </source>
</evidence>
<dbReference type="Gene3D" id="1.10.340.30">
    <property type="entry name" value="Hypothetical protein, domain 2"/>
    <property type="match status" value="1"/>
</dbReference>
<dbReference type="InterPro" id="IPR002156">
    <property type="entry name" value="RNaseH_domain"/>
</dbReference>
<dbReference type="PANTHER" id="PTHR15074">
    <property type="entry name" value="METHYL-CPG-BINDING PROTEIN"/>
    <property type="match status" value="1"/>
</dbReference>
<dbReference type="GO" id="GO:0004523">
    <property type="term" value="F:RNA-DNA hybrid ribonuclease activity"/>
    <property type="evidence" value="ECO:0007669"/>
    <property type="project" value="InterPro"/>
</dbReference>
<evidence type="ECO:0000256" key="2">
    <source>
        <dbReference type="ARBA" id="ARBA00023242"/>
    </source>
</evidence>
<sequence>MAAALAHRRLDTKQRKVLNLCMVVVWLLWRNRNRCFHEARCMISRSLGEAAKKIVELNEVGRASVEEAVALTATFNQQTRWLPPPPDLKKLNVDAAFCAANGEATVSMVLRDSNGVVVHCGIRKLDNVPSALHAEILALIFGLEEAKDIGCDSLITEPDCAVAVHEINDLSVSLHEWAKILKKGEQIGAVGEKRKRPDLQVRKVSPYFRTGGDEGITSKRKVKKKKTRDLQVRVSPYFPTSGDCILSQRESIISEHNKTEKKRKLSSYFDTGGDCVLTECVDIFSNDGKEEESRDRQVQNGKVSPYFEIGGDCVLARYDNIISNDGKKKWQFQNPKVSPYFQKSRDCVLTRYDKEEKPQVLIGKVSPYFQKSGDCILFEGENKKPRDKKVGNPKVKQDTLGGSVVKVSRYFGKKKDNENCRGGSVVKVSPYQKKNDNENCRDGSVVKVSPYLQKKDNENCRGGSVINVSPYFQQKKDNENCSGGSVVKVSQDNENCRGGSVVKVSPYFKKKDNENCSGGSMVKVSPYFQKKDNENCRGGSVVKVSPYFQKKDNESCSGGSVVKVSPYFQKKDNVNCSGGSVVKVSPHFQKTKKTKNQNFFSNGLQKPVGVKTTLSADQKKDVAYLRKAPDNTWKPPRSNDPLIQEDYAHDPWMVLVIYAKTATEVSTEEIVKIIQPLGFQNKRAQMIQRMSKEYLFKEWTYVTELHGIGK</sequence>
<dbReference type="InterPro" id="IPR011257">
    <property type="entry name" value="DNA_glycosylase"/>
</dbReference>
<protein>
    <recommendedName>
        <fullName evidence="3">RNase H type-1 domain-containing protein</fullName>
    </recommendedName>
</protein>
<dbReference type="Gene3D" id="3.30.420.10">
    <property type="entry name" value="Ribonuclease H-like superfamily/Ribonuclease H"/>
    <property type="match status" value="1"/>
</dbReference>
<dbReference type="InterPro" id="IPR045138">
    <property type="entry name" value="MeCP2/MBD4"/>
</dbReference>
<gene>
    <name evidence="4" type="ORF">COLO4_05916</name>
</gene>
<dbReference type="InterPro" id="IPR044730">
    <property type="entry name" value="RNase_H-like_dom_plant"/>
</dbReference>
<evidence type="ECO:0000256" key="1">
    <source>
        <dbReference type="ARBA" id="ARBA00004123"/>
    </source>
</evidence>
<organism evidence="4 5">
    <name type="scientific">Corchorus olitorius</name>
    <dbReference type="NCBI Taxonomy" id="93759"/>
    <lineage>
        <taxon>Eukaryota</taxon>
        <taxon>Viridiplantae</taxon>
        <taxon>Streptophyta</taxon>
        <taxon>Embryophyta</taxon>
        <taxon>Tracheophyta</taxon>
        <taxon>Spermatophyta</taxon>
        <taxon>Magnoliopsida</taxon>
        <taxon>eudicotyledons</taxon>
        <taxon>Gunneridae</taxon>
        <taxon>Pentapetalae</taxon>
        <taxon>rosids</taxon>
        <taxon>malvids</taxon>
        <taxon>Malvales</taxon>
        <taxon>Malvaceae</taxon>
        <taxon>Grewioideae</taxon>
        <taxon>Apeibeae</taxon>
        <taxon>Corchorus</taxon>
    </lineage>
</organism>
<dbReference type="EMBL" id="AWUE01012516">
    <property type="protein sequence ID" value="OMP08993.1"/>
    <property type="molecule type" value="Genomic_DNA"/>
</dbReference>
<dbReference type="InterPro" id="IPR012337">
    <property type="entry name" value="RNaseH-like_sf"/>
</dbReference>
<evidence type="ECO:0000259" key="3">
    <source>
        <dbReference type="Pfam" id="PF13456"/>
    </source>
</evidence>
<evidence type="ECO:0000313" key="4">
    <source>
        <dbReference type="EMBL" id="OMP08993.1"/>
    </source>
</evidence>
<keyword evidence="5" id="KW-1185">Reference proteome</keyword>
<dbReference type="GO" id="GO:0006281">
    <property type="term" value="P:DNA repair"/>
    <property type="evidence" value="ECO:0007669"/>
    <property type="project" value="InterPro"/>
</dbReference>
<dbReference type="InterPro" id="IPR036397">
    <property type="entry name" value="RNaseH_sf"/>
</dbReference>
<dbReference type="SUPFAM" id="SSF48150">
    <property type="entry name" value="DNA-glycosylase"/>
    <property type="match status" value="1"/>
</dbReference>
<name>A0A1R3KPH0_9ROSI</name>
<comment type="caution">
    <text evidence="4">The sequence shown here is derived from an EMBL/GenBank/DDBJ whole genome shotgun (WGS) entry which is preliminary data.</text>
</comment>
<dbReference type="OrthoDB" id="10265068at2759"/>
<dbReference type="AlphaFoldDB" id="A0A1R3KPH0"/>
<reference evidence="5" key="1">
    <citation type="submission" date="2013-09" db="EMBL/GenBank/DDBJ databases">
        <title>Corchorus olitorius genome sequencing.</title>
        <authorList>
            <person name="Alam M."/>
            <person name="Haque M.S."/>
            <person name="Islam M.S."/>
            <person name="Emdad E.M."/>
            <person name="Islam M.M."/>
            <person name="Ahmed B."/>
            <person name="Halim A."/>
            <person name="Hossen Q.M.M."/>
            <person name="Hossain M.Z."/>
            <person name="Ahmed R."/>
            <person name="Khan M.M."/>
            <person name="Islam R."/>
            <person name="Rashid M.M."/>
            <person name="Khan S.A."/>
            <person name="Rahman M.S."/>
            <person name="Alam M."/>
            <person name="Yahiya A.S."/>
            <person name="Khan M.S."/>
            <person name="Azam M.S."/>
            <person name="Haque T."/>
            <person name="Lashkar M.Z.H."/>
            <person name="Akhand A.I."/>
            <person name="Morshed G."/>
            <person name="Roy S."/>
            <person name="Uddin K.S."/>
            <person name="Rabeya T."/>
            <person name="Hossain A.S."/>
            <person name="Chowdhury A."/>
            <person name="Snigdha A.R."/>
            <person name="Mortoza M.S."/>
            <person name="Matin S.A."/>
            <person name="Hoque S.M.E."/>
            <person name="Islam M.K."/>
            <person name="Roy D.K."/>
            <person name="Haider R."/>
            <person name="Moosa M.M."/>
            <person name="Elias S.M."/>
            <person name="Hasan A.M."/>
            <person name="Jahan S."/>
            <person name="Shafiuddin M."/>
            <person name="Mahmood N."/>
            <person name="Shommy N.S."/>
        </authorList>
    </citation>
    <scope>NUCLEOTIDE SEQUENCE [LARGE SCALE GENOMIC DNA]</scope>
    <source>
        <strain evidence="5">cv. O-4</strain>
    </source>
</reference>
<comment type="subcellular location">
    <subcellularLocation>
        <location evidence="1">Nucleus</location>
    </subcellularLocation>
</comment>
<dbReference type="GO" id="GO:0003677">
    <property type="term" value="F:DNA binding"/>
    <property type="evidence" value="ECO:0007669"/>
    <property type="project" value="InterPro"/>
</dbReference>
<dbReference type="STRING" id="93759.A0A1R3KPH0"/>
<dbReference type="GO" id="GO:0005634">
    <property type="term" value="C:nucleus"/>
    <property type="evidence" value="ECO:0007669"/>
    <property type="project" value="UniProtKB-SubCell"/>
</dbReference>
<proteinExistence type="predicted"/>
<accession>A0A1R3KPH0</accession>
<dbReference type="Proteomes" id="UP000187203">
    <property type="component" value="Unassembled WGS sequence"/>
</dbReference>